<sequence length="216" mass="24548">MNLCVNSKMGIVFLSSKECSNEAHTSQKIYEYMESCVQQVGHEHVVQVVTNNATNNMGAAKLLKEKRPSIFWTSCTTHTINLMLEENSRPSKQANHLHLRLPQNLSDDEKLHKQKRNYPTGSHEICFRLSNITKFGRKKEQIRHIFSSTEWEECKFSSTPKGNASYKTVSSAQFWSGVAQCLKVFSPLVKVLRMVDADWKPSVTSQKSGVKISLLI</sequence>
<evidence type="ECO:0000313" key="2">
    <source>
        <dbReference type="EMBL" id="KAJ0218538.1"/>
    </source>
</evidence>
<reference evidence="2 3" key="1">
    <citation type="journal article" date="2017" name="Nat. Commun.">
        <title>Genome assembly with in vitro proximity ligation data and whole-genome triplication in lettuce.</title>
        <authorList>
            <person name="Reyes-Chin-Wo S."/>
            <person name="Wang Z."/>
            <person name="Yang X."/>
            <person name="Kozik A."/>
            <person name="Arikit S."/>
            <person name="Song C."/>
            <person name="Xia L."/>
            <person name="Froenicke L."/>
            <person name="Lavelle D.O."/>
            <person name="Truco M.J."/>
            <person name="Xia R."/>
            <person name="Zhu S."/>
            <person name="Xu C."/>
            <person name="Xu H."/>
            <person name="Xu X."/>
            <person name="Cox K."/>
            <person name="Korf I."/>
            <person name="Meyers B.C."/>
            <person name="Michelmore R.W."/>
        </authorList>
    </citation>
    <scope>NUCLEOTIDE SEQUENCE [LARGE SCALE GENOMIC DNA]</scope>
    <source>
        <strain evidence="3">cv. Salinas</strain>
        <tissue evidence="2">Seedlings</tissue>
    </source>
</reference>
<dbReference type="Proteomes" id="UP000235145">
    <property type="component" value="Unassembled WGS sequence"/>
</dbReference>
<evidence type="ECO:0000313" key="3">
    <source>
        <dbReference type="Proteomes" id="UP000235145"/>
    </source>
</evidence>
<protein>
    <recommendedName>
        <fullName evidence="1">DUF659 domain-containing protein</fullName>
    </recommendedName>
</protein>
<keyword evidence="3" id="KW-1185">Reference proteome</keyword>
<dbReference type="Pfam" id="PF04937">
    <property type="entry name" value="DUF659"/>
    <property type="match status" value="1"/>
</dbReference>
<organism evidence="2 3">
    <name type="scientific">Lactuca sativa</name>
    <name type="common">Garden lettuce</name>
    <dbReference type="NCBI Taxonomy" id="4236"/>
    <lineage>
        <taxon>Eukaryota</taxon>
        <taxon>Viridiplantae</taxon>
        <taxon>Streptophyta</taxon>
        <taxon>Embryophyta</taxon>
        <taxon>Tracheophyta</taxon>
        <taxon>Spermatophyta</taxon>
        <taxon>Magnoliopsida</taxon>
        <taxon>eudicotyledons</taxon>
        <taxon>Gunneridae</taxon>
        <taxon>Pentapetalae</taxon>
        <taxon>asterids</taxon>
        <taxon>campanulids</taxon>
        <taxon>Asterales</taxon>
        <taxon>Asteraceae</taxon>
        <taxon>Cichorioideae</taxon>
        <taxon>Cichorieae</taxon>
        <taxon>Lactucinae</taxon>
        <taxon>Lactuca</taxon>
    </lineage>
</organism>
<evidence type="ECO:0000259" key="1">
    <source>
        <dbReference type="Pfam" id="PF04937"/>
    </source>
</evidence>
<name>A0A9R1W7D2_LACSA</name>
<gene>
    <name evidence="2" type="ORF">LSAT_V11C300106250</name>
</gene>
<dbReference type="AlphaFoldDB" id="A0A9R1W7D2"/>
<dbReference type="InterPro" id="IPR012337">
    <property type="entry name" value="RNaseH-like_sf"/>
</dbReference>
<feature type="domain" description="DUF659" evidence="1">
    <location>
        <begin position="1"/>
        <end position="86"/>
    </location>
</feature>
<dbReference type="PANTHER" id="PTHR32166:SF74">
    <property type="entry name" value="OS05G0256350 PROTEIN"/>
    <property type="match status" value="1"/>
</dbReference>
<dbReference type="EMBL" id="NBSK02000003">
    <property type="protein sequence ID" value="KAJ0218538.1"/>
    <property type="molecule type" value="Genomic_DNA"/>
</dbReference>
<accession>A0A9R1W7D2</accession>
<dbReference type="SUPFAM" id="SSF53098">
    <property type="entry name" value="Ribonuclease H-like"/>
    <property type="match status" value="1"/>
</dbReference>
<proteinExistence type="predicted"/>
<dbReference type="PANTHER" id="PTHR32166">
    <property type="entry name" value="OSJNBA0013A04.12 PROTEIN"/>
    <property type="match status" value="1"/>
</dbReference>
<comment type="caution">
    <text evidence="2">The sequence shown here is derived from an EMBL/GenBank/DDBJ whole genome shotgun (WGS) entry which is preliminary data.</text>
</comment>
<dbReference type="InterPro" id="IPR007021">
    <property type="entry name" value="DUF659"/>
</dbReference>